<accession>A0A482Y339</accession>
<gene>
    <name evidence="1" type="ORF">BDK88_4237</name>
</gene>
<comment type="caution">
    <text evidence="1">The sequence shown here is derived from an EMBL/GenBank/DDBJ whole genome shotgun (WGS) entry which is preliminary data.</text>
</comment>
<dbReference type="AlphaFoldDB" id="A0A482Y339"/>
<dbReference type="Proteomes" id="UP000291097">
    <property type="component" value="Unassembled WGS sequence"/>
</dbReference>
<proteinExistence type="predicted"/>
<organism evidence="1 2">
    <name type="scientific">Natrinema hispanicum</name>
    <dbReference type="NCBI Taxonomy" id="392421"/>
    <lineage>
        <taxon>Archaea</taxon>
        <taxon>Methanobacteriati</taxon>
        <taxon>Methanobacteriota</taxon>
        <taxon>Stenosarchaea group</taxon>
        <taxon>Halobacteria</taxon>
        <taxon>Halobacteriales</taxon>
        <taxon>Natrialbaceae</taxon>
        <taxon>Natrinema</taxon>
    </lineage>
</organism>
<evidence type="ECO:0000313" key="2">
    <source>
        <dbReference type="Proteomes" id="UP000291097"/>
    </source>
</evidence>
<name>A0A482Y339_9EURY</name>
<reference evidence="1 2" key="1">
    <citation type="submission" date="2019-02" db="EMBL/GenBank/DDBJ databases">
        <title>Genomic Encyclopedia of Archaeal and Bacterial Type Strains, Phase II (KMG-II): from individual species to whole genera.</title>
        <authorList>
            <person name="Goeker M."/>
        </authorList>
    </citation>
    <scope>NUCLEOTIDE SEQUENCE [LARGE SCALE GENOMIC DNA]</scope>
    <source>
        <strain evidence="1 2">DSM 18328</strain>
    </source>
</reference>
<dbReference type="EMBL" id="SHMP01000010">
    <property type="protein sequence ID" value="RZV05214.1"/>
    <property type="molecule type" value="Genomic_DNA"/>
</dbReference>
<evidence type="ECO:0000313" key="1">
    <source>
        <dbReference type="EMBL" id="RZV05214.1"/>
    </source>
</evidence>
<protein>
    <submittedName>
        <fullName evidence="1">Uncharacterized protein</fullName>
    </submittedName>
</protein>
<sequence length="29" mass="3027">MSNLREAVDELVINLPFDPEAGDTAAAAP</sequence>